<dbReference type="InterPro" id="IPR036844">
    <property type="entry name" value="Hint_dom_sf"/>
</dbReference>
<evidence type="ECO:0000313" key="2">
    <source>
        <dbReference type="EMBL" id="QHU04003.1"/>
    </source>
</evidence>
<dbReference type="Pfam" id="PF13403">
    <property type="entry name" value="Hint_2"/>
    <property type="match status" value="1"/>
</dbReference>
<protein>
    <recommendedName>
        <fullName evidence="1">Hedgehog/Intein (Hint) domain-containing protein</fullName>
    </recommendedName>
</protein>
<evidence type="ECO:0000259" key="1">
    <source>
        <dbReference type="Pfam" id="PF13403"/>
    </source>
</evidence>
<name>A0A6C0JF28_9ZZZZ</name>
<sequence length="291" mass="33116">MTTTRYYIRLTLPDSGDLVIFTGFFDVDDSTHIVQTFYDSINPTVDIRSTGNNGGPTYLYYPGWLCFDGGGCNITSFPYLYGATTGDYNMYGNTGFSTGNFVNGIGNITYEFSLIPYSGFPCFKEGTMILTDKGYRSIQELRKGDLIETYKHGLKPIDMIGKRPLHHVCSEERIKDQLYVCRVDQYPEITEELVITGCHSVLVDRYVDQEQRSMVTETLGKIYLTDGKARLPACVDKRATVYEKKGTYTIYHIALEHDDYFMNYGVYANGLLVETSSKRYLKELSNMELIE</sequence>
<accession>A0A6C0JF28</accession>
<proteinExistence type="predicted"/>
<reference evidence="2" key="1">
    <citation type="journal article" date="2020" name="Nature">
        <title>Giant virus diversity and host interactions through global metagenomics.</title>
        <authorList>
            <person name="Schulz F."/>
            <person name="Roux S."/>
            <person name="Paez-Espino D."/>
            <person name="Jungbluth S."/>
            <person name="Walsh D.A."/>
            <person name="Denef V.J."/>
            <person name="McMahon K.D."/>
            <person name="Konstantinidis K.T."/>
            <person name="Eloe-Fadrosh E.A."/>
            <person name="Kyrpides N.C."/>
            <person name="Woyke T."/>
        </authorList>
    </citation>
    <scope>NUCLEOTIDE SEQUENCE</scope>
    <source>
        <strain evidence="2">GVMAG-M-3300027708-20</strain>
    </source>
</reference>
<dbReference type="Gene3D" id="2.170.16.10">
    <property type="entry name" value="Hedgehog/Intein (Hint) domain"/>
    <property type="match status" value="1"/>
</dbReference>
<dbReference type="EMBL" id="MN740390">
    <property type="protein sequence ID" value="QHU04003.1"/>
    <property type="molecule type" value="Genomic_DNA"/>
</dbReference>
<organism evidence="2">
    <name type="scientific">viral metagenome</name>
    <dbReference type="NCBI Taxonomy" id="1070528"/>
    <lineage>
        <taxon>unclassified sequences</taxon>
        <taxon>metagenomes</taxon>
        <taxon>organismal metagenomes</taxon>
    </lineage>
</organism>
<feature type="domain" description="Hedgehog/Intein (Hint)" evidence="1">
    <location>
        <begin position="121"/>
        <end position="204"/>
    </location>
</feature>
<dbReference type="SUPFAM" id="SSF51294">
    <property type="entry name" value="Hedgehog/intein (Hint) domain"/>
    <property type="match status" value="1"/>
</dbReference>
<dbReference type="AlphaFoldDB" id="A0A6C0JF28"/>
<dbReference type="InterPro" id="IPR028992">
    <property type="entry name" value="Hedgehog/Intein_dom"/>
</dbReference>